<dbReference type="PANTHER" id="PTHR21340">
    <property type="entry name" value="DIADENOSINE 5,5-P1,P4-TETRAPHOSPHATE PYROPHOSPHOHYDROLASE MUTT"/>
    <property type="match status" value="1"/>
</dbReference>
<dbReference type="AlphaFoldDB" id="A0A3D8INK5"/>
<dbReference type="InterPro" id="IPR020084">
    <property type="entry name" value="NUDIX_hydrolase_CS"/>
</dbReference>
<organism evidence="5 6">
    <name type="scientific">Helicobacter equorum</name>
    <dbReference type="NCBI Taxonomy" id="361872"/>
    <lineage>
        <taxon>Bacteria</taxon>
        <taxon>Pseudomonadati</taxon>
        <taxon>Campylobacterota</taxon>
        <taxon>Epsilonproteobacteria</taxon>
        <taxon>Campylobacterales</taxon>
        <taxon>Helicobacteraceae</taxon>
        <taxon>Helicobacter</taxon>
    </lineage>
</organism>
<dbReference type="PROSITE" id="PS51462">
    <property type="entry name" value="NUDIX"/>
    <property type="match status" value="1"/>
</dbReference>
<evidence type="ECO:0000256" key="1">
    <source>
        <dbReference type="ARBA" id="ARBA00001936"/>
    </source>
</evidence>
<gene>
    <name evidence="5" type="ORF">CQA54_05580</name>
</gene>
<proteinExistence type="inferred from homology"/>
<accession>A0A3D8INK5</accession>
<sequence>MQNTQEKQKRYRPNVAAVILSSRYPNECEFLIAQRNDIKGAWQFPQGGIDEGENPKEALFRELGEEIGTSEVEIIAECPQWIKYDFPETISKKMYPFDGQIQKYFLVRLKSSAKINLMTHTPEFDAYKFVTYKEIFEYVTHFKKRVYKNILGYFKDEGFL</sequence>
<dbReference type="InterPro" id="IPR020476">
    <property type="entry name" value="Nudix_hydrolase"/>
</dbReference>
<evidence type="ECO:0000256" key="2">
    <source>
        <dbReference type="ARBA" id="ARBA00022801"/>
    </source>
</evidence>
<dbReference type="GO" id="GO:0006167">
    <property type="term" value="P:AMP biosynthetic process"/>
    <property type="evidence" value="ECO:0007669"/>
    <property type="project" value="TreeGrafter"/>
</dbReference>
<dbReference type="NCBIfam" id="NF001936">
    <property type="entry name" value="PRK00714.1-3"/>
    <property type="match status" value="1"/>
</dbReference>
<comment type="similarity">
    <text evidence="3">Belongs to the Nudix hydrolase family.</text>
</comment>
<keyword evidence="6" id="KW-1185">Reference proteome</keyword>
<dbReference type="GO" id="GO:0006754">
    <property type="term" value="P:ATP biosynthetic process"/>
    <property type="evidence" value="ECO:0007669"/>
    <property type="project" value="TreeGrafter"/>
</dbReference>
<dbReference type="NCBIfam" id="NF001938">
    <property type="entry name" value="PRK00714.1-5"/>
    <property type="match status" value="1"/>
</dbReference>
<reference evidence="5 6" key="1">
    <citation type="submission" date="2018-04" db="EMBL/GenBank/DDBJ databases">
        <title>Novel Campyloabacter and Helicobacter Species and Strains.</title>
        <authorList>
            <person name="Mannion A.J."/>
            <person name="Shen Z."/>
            <person name="Fox J.G."/>
        </authorList>
    </citation>
    <scope>NUCLEOTIDE SEQUENCE [LARGE SCALE GENOMIC DNA]</scope>
    <source>
        <strain evidence="5 6">MIT 12-6600</strain>
    </source>
</reference>
<dbReference type="InterPro" id="IPR000086">
    <property type="entry name" value="NUDIX_hydrolase_dom"/>
</dbReference>
<dbReference type="InterPro" id="IPR051325">
    <property type="entry name" value="Nudix_hydrolase_domain"/>
</dbReference>
<dbReference type="PANTHER" id="PTHR21340:SF0">
    <property type="entry name" value="BIS(5'-NUCLEOSYL)-TETRAPHOSPHATASE [ASYMMETRICAL]"/>
    <property type="match status" value="1"/>
</dbReference>
<comment type="cofactor">
    <cofactor evidence="1">
        <name>Mn(2+)</name>
        <dbReference type="ChEBI" id="CHEBI:29035"/>
    </cofactor>
</comment>
<evidence type="ECO:0000313" key="5">
    <source>
        <dbReference type="EMBL" id="RDU66838.1"/>
    </source>
</evidence>
<dbReference type="InterPro" id="IPR015797">
    <property type="entry name" value="NUDIX_hydrolase-like_dom_sf"/>
</dbReference>
<keyword evidence="2 3" id="KW-0378">Hydrolase</keyword>
<evidence type="ECO:0000256" key="3">
    <source>
        <dbReference type="RuleBase" id="RU003476"/>
    </source>
</evidence>
<dbReference type="OrthoDB" id="9810648at2"/>
<dbReference type="Proteomes" id="UP000256514">
    <property type="component" value="Unassembled WGS sequence"/>
</dbReference>
<dbReference type="CDD" id="cd03671">
    <property type="entry name" value="NUDIX_Ap4A_hydrolase_plant_like"/>
    <property type="match status" value="1"/>
</dbReference>
<dbReference type="InterPro" id="IPR022927">
    <property type="entry name" value="RppH"/>
</dbReference>
<comment type="caution">
    <text evidence="5">The sequence shown here is derived from an EMBL/GenBank/DDBJ whole genome shotgun (WGS) entry which is preliminary data.</text>
</comment>
<dbReference type="RefSeq" id="WP_115571157.1">
    <property type="nucleotide sequence ID" value="NZ_NXLT01000004.1"/>
</dbReference>
<dbReference type="PRINTS" id="PR00502">
    <property type="entry name" value="NUDIXFAMILY"/>
</dbReference>
<dbReference type="Gene3D" id="3.90.79.10">
    <property type="entry name" value="Nucleoside Triphosphate Pyrophosphohydrolase"/>
    <property type="match status" value="1"/>
</dbReference>
<dbReference type="PROSITE" id="PS00893">
    <property type="entry name" value="NUDIX_BOX"/>
    <property type="match status" value="1"/>
</dbReference>
<feature type="domain" description="Nudix hydrolase" evidence="4">
    <location>
        <begin position="10"/>
        <end position="152"/>
    </location>
</feature>
<dbReference type="GO" id="GO:0004081">
    <property type="term" value="F:bis(5'-nucleosyl)-tetraphosphatase (asymmetrical) activity"/>
    <property type="evidence" value="ECO:0007669"/>
    <property type="project" value="TreeGrafter"/>
</dbReference>
<dbReference type="SUPFAM" id="SSF55811">
    <property type="entry name" value="Nudix"/>
    <property type="match status" value="1"/>
</dbReference>
<evidence type="ECO:0000313" key="6">
    <source>
        <dbReference type="Proteomes" id="UP000256514"/>
    </source>
</evidence>
<evidence type="ECO:0000259" key="4">
    <source>
        <dbReference type="PROSITE" id="PS51462"/>
    </source>
</evidence>
<name>A0A3D8INK5_9HELI</name>
<dbReference type="EMBL" id="NXLT01000004">
    <property type="protein sequence ID" value="RDU66838.1"/>
    <property type="molecule type" value="Genomic_DNA"/>
</dbReference>
<dbReference type="Pfam" id="PF00293">
    <property type="entry name" value="NUDIX"/>
    <property type="match status" value="1"/>
</dbReference>
<protein>
    <submittedName>
        <fullName evidence="5">RNA pyrophosphohydrolase</fullName>
    </submittedName>
</protein>